<feature type="transmembrane region" description="Helical" evidence="5">
    <location>
        <begin position="156"/>
        <end position="174"/>
    </location>
</feature>
<protein>
    <recommendedName>
        <fullName evidence="6">Fatty acid hydroxylase domain-containing protein</fullName>
    </recommendedName>
</protein>
<dbReference type="OrthoDB" id="408954at2759"/>
<gene>
    <name evidence="7" type="ORF">BS47DRAFT_1330171</name>
</gene>
<dbReference type="GO" id="GO:0016020">
    <property type="term" value="C:membrane"/>
    <property type="evidence" value="ECO:0007669"/>
    <property type="project" value="UniProtKB-SubCell"/>
</dbReference>
<organism evidence="7 8">
    <name type="scientific">Hydnum rufescens UP504</name>
    <dbReference type="NCBI Taxonomy" id="1448309"/>
    <lineage>
        <taxon>Eukaryota</taxon>
        <taxon>Fungi</taxon>
        <taxon>Dikarya</taxon>
        <taxon>Basidiomycota</taxon>
        <taxon>Agaricomycotina</taxon>
        <taxon>Agaricomycetes</taxon>
        <taxon>Cantharellales</taxon>
        <taxon>Hydnaceae</taxon>
        <taxon>Hydnum</taxon>
    </lineage>
</organism>
<evidence type="ECO:0000313" key="7">
    <source>
        <dbReference type="EMBL" id="KAF9512683.1"/>
    </source>
</evidence>
<dbReference type="EMBL" id="MU128983">
    <property type="protein sequence ID" value="KAF9512683.1"/>
    <property type="molecule type" value="Genomic_DNA"/>
</dbReference>
<keyword evidence="8" id="KW-1185">Reference proteome</keyword>
<keyword evidence="2 5" id="KW-0812">Transmembrane</keyword>
<sequence length="316" mass="37134">MNKTEGILDVFSPNIEGYPFYYTSRPAVFSFLSDRQLSLAAPFLAYWFLSLFFHLLDLGRWPWIEKFRIQEPDEVVSRNKATVGQVVRSVLLQQILQTVGGLWWLNSLETEGDYIVDHNQAMKNLYRVVFRALEIFIGWETTRDTLDVCGPALVSILYWWFIPIIQLLFALLFMDTWQYFIHRFFHTNQYLYRTIHSVHHRLYVPYAFGALYNHWLEGLLLDTLGAAVAHSLASMSMRQAILLFTIATLKTVDDHCGYSLPFDPFQILFPNKAAYHDIHHRIWGIKYNFSQPFFIHWDVILNTRYRGAPPTKTKHA</sequence>
<dbReference type="PANTHER" id="PTHR11863">
    <property type="entry name" value="STEROL DESATURASE"/>
    <property type="match status" value="1"/>
</dbReference>
<accession>A0A9P6AVF4</accession>
<evidence type="ECO:0000256" key="3">
    <source>
        <dbReference type="ARBA" id="ARBA00022989"/>
    </source>
</evidence>
<evidence type="ECO:0000256" key="5">
    <source>
        <dbReference type="SAM" id="Phobius"/>
    </source>
</evidence>
<name>A0A9P6AVF4_9AGAM</name>
<dbReference type="Pfam" id="PF04116">
    <property type="entry name" value="FA_hydroxylase"/>
    <property type="match status" value="1"/>
</dbReference>
<dbReference type="InterPro" id="IPR050307">
    <property type="entry name" value="Sterol_Desaturase_Related"/>
</dbReference>
<feature type="domain" description="Fatty acid hydroxylase" evidence="6">
    <location>
        <begin position="168"/>
        <end position="303"/>
    </location>
</feature>
<evidence type="ECO:0000256" key="1">
    <source>
        <dbReference type="ARBA" id="ARBA00004370"/>
    </source>
</evidence>
<dbReference type="GO" id="GO:0008610">
    <property type="term" value="P:lipid biosynthetic process"/>
    <property type="evidence" value="ECO:0007669"/>
    <property type="project" value="InterPro"/>
</dbReference>
<feature type="transmembrane region" description="Helical" evidence="5">
    <location>
        <begin position="37"/>
        <end position="56"/>
    </location>
</feature>
<proteinExistence type="predicted"/>
<reference evidence="7" key="1">
    <citation type="journal article" date="2020" name="Nat. Commun.">
        <title>Large-scale genome sequencing of mycorrhizal fungi provides insights into the early evolution of symbiotic traits.</title>
        <authorList>
            <person name="Miyauchi S."/>
            <person name="Kiss E."/>
            <person name="Kuo A."/>
            <person name="Drula E."/>
            <person name="Kohler A."/>
            <person name="Sanchez-Garcia M."/>
            <person name="Morin E."/>
            <person name="Andreopoulos B."/>
            <person name="Barry K.W."/>
            <person name="Bonito G."/>
            <person name="Buee M."/>
            <person name="Carver A."/>
            <person name="Chen C."/>
            <person name="Cichocki N."/>
            <person name="Clum A."/>
            <person name="Culley D."/>
            <person name="Crous P.W."/>
            <person name="Fauchery L."/>
            <person name="Girlanda M."/>
            <person name="Hayes R.D."/>
            <person name="Keri Z."/>
            <person name="LaButti K."/>
            <person name="Lipzen A."/>
            <person name="Lombard V."/>
            <person name="Magnuson J."/>
            <person name="Maillard F."/>
            <person name="Murat C."/>
            <person name="Nolan M."/>
            <person name="Ohm R.A."/>
            <person name="Pangilinan J."/>
            <person name="Pereira M.F."/>
            <person name="Perotto S."/>
            <person name="Peter M."/>
            <person name="Pfister S."/>
            <person name="Riley R."/>
            <person name="Sitrit Y."/>
            <person name="Stielow J.B."/>
            <person name="Szollosi G."/>
            <person name="Zifcakova L."/>
            <person name="Stursova M."/>
            <person name="Spatafora J.W."/>
            <person name="Tedersoo L."/>
            <person name="Vaario L.M."/>
            <person name="Yamada A."/>
            <person name="Yan M."/>
            <person name="Wang P."/>
            <person name="Xu J."/>
            <person name="Bruns T."/>
            <person name="Baldrian P."/>
            <person name="Vilgalys R."/>
            <person name="Dunand C."/>
            <person name="Henrissat B."/>
            <person name="Grigoriev I.V."/>
            <person name="Hibbett D."/>
            <person name="Nagy L.G."/>
            <person name="Martin F.M."/>
        </authorList>
    </citation>
    <scope>NUCLEOTIDE SEQUENCE</scope>
    <source>
        <strain evidence="7">UP504</strain>
    </source>
</reference>
<dbReference type="GO" id="GO:0005506">
    <property type="term" value="F:iron ion binding"/>
    <property type="evidence" value="ECO:0007669"/>
    <property type="project" value="InterPro"/>
</dbReference>
<keyword evidence="3 5" id="KW-1133">Transmembrane helix</keyword>
<evidence type="ECO:0000256" key="4">
    <source>
        <dbReference type="ARBA" id="ARBA00023136"/>
    </source>
</evidence>
<dbReference type="Proteomes" id="UP000886523">
    <property type="component" value="Unassembled WGS sequence"/>
</dbReference>
<comment type="caution">
    <text evidence="7">The sequence shown here is derived from an EMBL/GenBank/DDBJ whole genome shotgun (WGS) entry which is preliminary data.</text>
</comment>
<keyword evidence="4 5" id="KW-0472">Membrane</keyword>
<dbReference type="InterPro" id="IPR006694">
    <property type="entry name" value="Fatty_acid_hydroxylase"/>
</dbReference>
<evidence type="ECO:0000256" key="2">
    <source>
        <dbReference type="ARBA" id="ARBA00022692"/>
    </source>
</evidence>
<evidence type="ECO:0000259" key="6">
    <source>
        <dbReference type="Pfam" id="PF04116"/>
    </source>
</evidence>
<comment type="subcellular location">
    <subcellularLocation>
        <location evidence="1">Membrane</location>
    </subcellularLocation>
</comment>
<dbReference type="AlphaFoldDB" id="A0A9P6AVF4"/>
<evidence type="ECO:0000313" key="8">
    <source>
        <dbReference type="Proteomes" id="UP000886523"/>
    </source>
</evidence>
<dbReference type="GO" id="GO:0016491">
    <property type="term" value="F:oxidoreductase activity"/>
    <property type="evidence" value="ECO:0007669"/>
    <property type="project" value="InterPro"/>
</dbReference>